<evidence type="ECO:0000313" key="2">
    <source>
        <dbReference type="EMBL" id="MBK1629936.1"/>
    </source>
</evidence>
<dbReference type="InterPro" id="IPR041049">
    <property type="entry name" value="DUF5615"/>
</dbReference>
<dbReference type="EMBL" id="NRRV01000006">
    <property type="protein sequence ID" value="MBK1629936.1"/>
    <property type="molecule type" value="Genomic_DNA"/>
</dbReference>
<name>A0ABS1CEW6_9GAMM</name>
<dbReference type="Proteomes" id="UP000748752">
    <property type="component" value="Unassembled WGS sequence"/>
</dbReference>
<keyword evidence="3" id="KW-1185">Reference proteome</keyword>
<sequence length="147" mass="16613">MRFLLDANMPRAAAVLLERSGHDTVHVRDTALKHATDQRISEFARTEQRVIVTRDLDFADVRRYPPESSPGYLVLRVPESWVATEIVELLQRFLDVRGLVEQIPAHLVILRLEKGARLNYVPQFRPLPSPDLIEPGPNGANLSQSAI</sequence>
<feature type="domain" description="DUF5615" evidence="1">
    <location>
        <begin position="1"/>
        <end position="93"/>
    </location>
</feature>
<organism evidence="2 3">
    <name type="scientific">Thiohalocapsa halophila</name>
    <dbReference type="NCBI Taxonomy" id="69359"/>
    <lineage>
        <taxon>Bacteria</taxon>
        <taxon>Pseudomonadati</taxon>
        <taxon>Pseudomonadota</taxon>
        <taxon>Gammaproteobacteria</taxon>
        <taxon>Chromatiales</taxon>
        <taxon>Chromatiaceae</taxon>
        <taxon>Thiohalocapsa</taxon>
    </lineage>
</organism>
<comment type="caution">
    <text evidence="2">The sequence shown here is derived from an EMBL/GenBank/DDBJ whole genome shotgun (WGS) entry which is preliminary data.</text>
</comment>
<gene>
    <name evidence="2" type="ORF">CKO31_04095</name>
</gene>
<evidence type="ECO:0000313" key="3">
    <source>
        <dbReference type="Proteomes" id="UP000748752"/>
    </source>
</evidence>
<accession>A0ABS1CEW6</accession>
<dbReference type="RefSeq" id="WP_200234300.1">
    <property type="nucleotide sequence ID" value="NZ_NRRV01000006.1"/>
</dbReference>
<protein>
    <recommendedName>
        <fullName evidence="1">DUF5615 domain-containing protein</fullName>
    </recommendedName>
</protein>
<proteinExistence type="predicted"/>
<dbReference type="Pfam" id="PF18480">
    <property type="entry name" value="DUF5615"/>
    <property type="match status" value="1"/>
</dbReference>
<evidence type="ECO:0000259" key="1">
    <source>
        <dbReference type="Pfam" id="PF18480"/>
    </source>
</evidence>
<reference evidence="2 3" key="1">
    <citation type="journal article" date="2020" name="Microorganisms">
        <title>Osmotic Adaptation and Compatible Solute Biosynthesis of Phototrophic Bacteria as Revealed from Genome Analyses.</title>
        <authorList>
            <person name="Imhoff J.F."/>
            <person name="Rahn T."/>
            <person name="Kunzel S."/>
            <person name="Keller A."/>
            <person name="Neulinger S.C."/>
        </authorList>
    </citation>
    <scope>NUCLEOTIDE SEQUENCE [LARGE SCALE GENOMIC DNA]</scope>
    <source>
        <strain evidence="2 3">DSM 6210</strain>
    </source>
</reference>